<keyword evidence="1" id="KW-0812">Transmembrane</keyword>
<sequence>MTDGYLAKRCFSYQNALAERVNAILKQEFLTTRCNTLQELDKLIAESIFIYNCFRSYLSLTCVAMLFITQIKCMQRKNRAN</sequence>
<accession>A0A7T9UJZ6</accession>
<dbReference type="GeneID" id="66213502"/>
<feature type="domain" description="Integrase catalytic" evidence="2">
    <location>
        <begin position="13"/>
        <end position="55"/>
    </location>
</feature>
<dbReference type="EMBL" id="CP068176">
    <property type="protein sequence ID" value="QQT87246.1"/>
    <property type="molecule type" value="Genomic_DNA"/>
</dbReference>
<gene>
    <name evidence="3" type="ORF">I6I53_05645</name>
</gene>
<proteinExistence type="predicted"/>
<evidence type="ECO:0000256" key="1">
    <source>
        <dbReference type="SAM" id="Phobius"/>
    </source>
</evidence>
<organism evidence="3 4">
    <name type="scientific">Acinetobacter ursingii</name>
    <dbReference type="NCBI Taxonomy" id="108980"/>
    <lineage>
        <taxon>Bacteria</taxon>
        <taxon>Pseudomonadati</taxon>
        <taxon>Pseudomonadota</taxon>
        <taxon>Gammaproteobacteria</taxon>
        <taxon>Moraxellales</taxon>
        <taxon>Moraxellaceae</taxon>
        <taxon>Acinetobacter</taxon>
    </lineage>
</organism>
<keyword evidence="1" id="KW-1133">Transmembrane helix</keyword>
<dbReference type="GO" id="GO:0015074">
    <property type="term" value="P:DNA integration"/>
    <property type="evidence" value="ECO:0007669"/>
    <property type="project" value="InterPro"/>
</dbReference>
<evidence type="ECO:0000313" key="3">
    <source>
        <dbReference type="EMBL" id="QQT87246.1"/>
    </source>
</evidence>
<reference evidence="3 4" key="1">
    <citation type="submission" date="2021-01" db="EMBL/GenBank/DDBJ databases">
        <title>FDA dAtabase for Regulatory Grade micrObial Sequences (FDA-ARGOS): Supporting development and validation of Infectious Disease Dx tests.</title>
        <authorList>
            <person name="Sproer C."/>
            <person name="Gronow S."/>
            <person name="Severitt S."/>
            <person name="Schroder I."/>
            <person name="Tallon L."/>
            <person name="Sadzewicz L."/>
            <person name="Zhao X."/>
            <person name="Boylan J."/>
            <person name="Ott S."/>
            <person name="Bowen H."/>
            <person name="Vavikolanu K."/>
            <person name="Mehta A."/>
            <person name="Aluvathingal J."/>
            <person name="Nadendla S."/>
            <person name="Lowell S."/>
            <person name="Myers T."/>
            <person name="Yan Y."/>
            <person name="Sichtig H."/>
        </authorList>
    </citation>
    <scope>NUCLEOTIDE SEQUENCE [LARGE SCALE GENOMIC DNA]</scope>
    <source>
        <strain evidence="3 4">FDAARGOS_1096</strain>
    </source>
</reference>
<keyword evidence="1" id="KW-0472">Membrane</keyword>
<dbReference type="SUPFAM" id="SSF53098">
    <property type="entry name" value="Ribonuclease H-like"/>
    <property type="match status" value="1"/>
</dbReference>
<protein>
    <submittedName>
        <fullName evidence="3">Transposase</fullName>
    </submittedName>
</protein>
<dbReference type="RefSeq" id="WP_125624866.1">
    <property type="nucleotide sequence ID" value="NZ_CABFLQ010000004.1"/>
</dbReference>
<dbReference type="AlphaFoldDB" id="A0A7T9UJZ6"/>
<evidence type="ECO:0000313" key="4">
    <source>
        <dbReference type="Proteomes" id="UP000595320"/>
    </source>
</evidence>
<dbReference type="Proteomes" id="UP000595320">
    <property type="component" value="Chromosome"/>
</dbReference>
<dbReference type="Pfam" id="PF13683">
    <property type="entry name" value="rve_3"/>
    <property type="match status" value="1"/>
</dbReference>
<evidence type="ECO:0000259" key="2">
    <source>
        <dbReference type="Pfam" id="PF13683"/>
    </source>
</evidence>
<dbReference type="InterPro" id="IPR001584">
    <property type="entry name" value="Integrase_cat-core"/>
</dbReference>
<dbReference type="InterPro" id="IPR012337">
    <property type="entry name" value="RNaseH-like_sf"/>
</dbReference>
<name>A0A7T9UJZ6_9GAMM</name>
<feature type="transmembrane region" description="Helical" evidence="1">
    <location>
        <begin position="48"/>
        <end position="69"/>
    </location>
</feature>